<feature type="domain" description="Bulb-type lectin" evidence="7">
    <location>
        <begin position="28"/>
        <end position="151"/>
    </location>
</feature>
<evidence type="ECO:0000256" key="2">
    <source>
        <dbReference type="ARBA" id="ARBA00023157"/>
    </source>
</evidence>
<dbReference type="Pfam" id="PF08276">
    <property type="entry name" value="PAN_2"/>
    <property type="match status" value="1"/>
</dbReference>
<dbReference type="InterPro" id="IPR003609">
    <property type="entry name" value="Pan_app"/>
</dbReference>
<dbReference type="AlphaFoldDB" id="A0AAV6X081"/>
<evidence type="ECO:0000256" key="6">
    <source>
        <dbReference type="SAM" id="SignalP"/>
    </source>
</evidence>
<feature type="chain" id="PRO_5043989375" evidence="6">
    <location>
        <begin position="23"/>
        <end position="624"/>
    </location>
</feature>
<evidence type="ECO:0000256" key="5">
    <source>
        <dbReference type="SAM" id="Phobius"/>
    </source>
</evidence>
<keyword evidence="2" id="KW-1015">Disulfide bond</keyword>
<dbReference type="InterPro" id="IPR000858">
    <property type="entry name" value="S_locus_glycoprot_dom"/>
</dbReference>
<evidence type="ECO:0000259" key="8">
    <source>
        <dbReference type="PROSITE" id="PS50948"/>
    </source>
</evidence>
<feature type="compositionally biased region" description="Polar residues" evidence="4">
    <location>
        <begin position="608"/>
        <end position="617"/>
    </location>
</feature>
<organism evidence="9 10">
    <name type="scientific">Buddleja alternifolia</name>
    <dbReference type="NCBI Taxonomy" id="168488"/>
    <lineage>
        <taxon>Eukaryota</taxon>
        <taxon>Viridiplantae</taxon>
        <taxon>Streptophyta</taxon>
        <taxon>Embryophyta</taxon>
        <taxon>Tracheophyta</taxon>
        <taxon>Spermatophyta</taxon>
        <taxon>Magnoliopsida</taxon>
        <taxon>eudicotyledons</taxon>
        <taxon>Gunneridae</taxon>
        <taxon>Pentapetalae</taxon>
        <taxon>asterids</taxon>
        <taxon>lamiids</taxon>
        <taxon>Lamiales</taxon>
        <taxon>Scrophulariaceae</taxon>
        <taxon>Buddlejeae</taxon>
        <taxon>Buddleja</taxon>
    </lineage>
</organism>
<feature type="domain" description="Apple" evidence="8">
    <location>
        <begin position="345"/>
        <end position="425"/>
    </location>
</feature>
<feature type="transmembrane region" description="Helical" evidence="5">
    <location>
        <begin position="437"/>
        <end position="459"/>
    </location>
</feature>
<comment type="caution">
    <text evidence="9">The sequence shown here is derived from an EMBL/GenBank/DDBJ whole genome shotgun (WGS) entry which is preliminary data.</text>
</comment>
<dbReference type="CDD" id="cd00028">
    <property type="entry name" value="B_lectin"/>
    <property type="match status" value="1"/>
</dbReference>
<dbReference type="Gene3D" id="2.90.10.10">
    <property type="entry name" value="Bulb-type lectin domain"/>
    <property type="match status" value="1"/>
</dbReference>
<keyword evidence="5" id="KW-0472">Membrane</keyword>
<dbReference type="PROSITE" id="PS50948">
    <property type="entry name" value="PAN"/>
    <property type="match status" value="1"/>
</dbReference>
<dbReference type="Proteomes" id="UP000826271">
    <property type="component" value="Unassembled WGS sequence"/>
</dbReference>
<dbReference type="Pfam" id="PF01453">
    <property type="entry name" value="B_lectin"/>
    <property type="match status" value="1"/>
</dbReference>
<keyword evidence="5" id="KW-1133">Transmembrane helix</keyword>
<proteinExistence type="predicted"/>
<gene>
    <name evidence="9" type="ORF">BUALT_Bualt09G0007500</name>
</gene>
<dbReference type="PANTHER" id="PTHR32444:SF183">
    <property type="entry name" value="APPLE DOMAIN-CONTAINING PROTEIN"/>
    <property type="match status" value="1"/>
</dbReference>
<evidence type="ECO:0000256" key="4">
    <source>
        <dbReference type="SAM" id="MobiDB-lite"/>
    </source>
</evidence>
<dbReference type="SMART" id="SM00108">
    <property type="entry name" value="B_lectin"/>
    <property type="match status" value="1"/>
</dbReference>
<dbReference type="EMBL" id="WHWC01000009">
    <property type="protein sequence ID" value="KAG8375903.1"/>
    <property type="molecule type" value="Genomic_DNA"/>
</dbReference>
<keyword evidence="5" id="KW-0812">Transmembrane</keyword>
<dbReference type="SUPFAM" id="SSF51110">
    <property type="entry name" value="alpha-D-mannose-specific plant lectins"/>
    <property type="match status" value="1"/>
</dbReference>
<dbReference type="PROSITE" id="PS50927">
    <property type="entry name" value="BULB_LECTIN"/>
    <property type="match status" value="1"/>
</dbReference>
<evidence type="ECO:0000256" key="1">
    <source>
        <dbReference type="ARBA" id="ARBA00022729"/>
    </source>
</evidence>
<dbReference type="PANTHER" id="PTHR32444">
    <property type="entry name" value="BULB-TYPE LECTIN DOMAIN-CONTAINING PROTEIN"/>
    <property type="match status" value="1"/>
</dbReference>
<dbReference type="Pfam" id="PF00954">
    <property type="entry name" value="S_locus_glycop"/>
    <property type="match status" value="1"/>
</dbReference>
<protein>
    <submittedName>
        <fullName evidence="9">Uncharacterized protein</fullName>
    </submittedName>
</protein>
<dbReference type="FunFam" id="2.90.10.10:FF:000004">
    <property type="entry name" value="G-type lectin S-receptor-like serine/threonine-protein kinase"/>
    <property type="match status" value="1"/>
</dbReference>
<dbReference type="InterPro" id="IPR001480">
    <property type="entry name" value="Bulb-type_lectin_dom"/>
</dbReference>
<dbReference type="Gene3D" id="3.50.4.10">
    <property type="entry name" value="Hepatocyte Growth Factor"/>
    <property type="match status" value="1"/>
</dbReference>
<accession>A0AAV6X081</accession>
<dbReference type="SMART" id="SM00473">
    <property type="entry name" value="PAN_AP"/>
    <property type="match status" value="1"/>
</dbReference>
<dbReference type="Gene3D" id="3.30.200.20">
    <property type="entry name" value="Phosphorylase Kinase, domain 1"/>
    <property type="match status" value="1"/>
</dbReference>
<feature type="signal peptide" evidence="6">
    <location>
        <begin position="1"/>
        <end position="22"/>
    </location>
</feature>
<keyword evidence="10" id="KW-1185">Reference proteome</keyword>
<dbReference type="InterPro" id="IPR036426">
    <property type="entry name" value="Bulb-type_lectin_dom_sf"/>
</dbReference>
<feature type="region of interest" description="Disordered" evidence="4">
    <location>
        <begin position="601"/>
        <end position="624"/>
    </location>
</feature>
<evidence type="ECO:0000259" key="7">
    <source>
        <dbReference type="PROSITE" id="PS50927"/>
    </source>
</evidence>
<name>A0AAV6X081_9LAMI</name>
<dbReference type="GO" id="GO:0048544">
    <property type="term" value="P:recognition of pollen"/>
    <property type="evidence" value="ECO:0007669"/>
    <property type="project" value="InterPro"/>
</dbReference>
<reference evidence="9" key="1">
    <citation type="submission" date="2019-10" db="EMBL/GenBank/DDBJ databases">
        <authorList>
            <person name="Zhang R."/>
            <person name="Pan Y."/>
            <person name="Wang J."/>
            <person name="Ma R."/>
            <person name="Yu S."/>
        </authorList>
    </citation>
    <scope>NUCLEOTIDE SEQUENCE</scope>
    <source>
        <strain evidence="9">LA-IB0</strain>
        <tissue evidence="9">Leaf</tissue>
    </source>
</reference>
<keyword evidence="3" id="KW-0325">Glycoprotein</keyword>
<evidence type="ECO:0000313" key="10">
    <source>
        <dbReference type="Proteomes" id="UP000826271"/>
    </source>
</evidence>
<evidence type="ECO:0000313" key="9">
    <source>
        <dbReference type="EMBL" id="KAG8375903.1"/>
    </source>
</evidence>
<sequence>MSKPNVFPTWFLVMIIFQMTSAAIDDDTINTTQSIRDRDGETLVSSGGKFEMGFFSPGNSRNRYVGIWFKNITVLTYVWVANRDFPLTDTSGVLRVIHPGILFLINGTNGTIVWSSSNTSMPLQNPVAQLLDSGNLVVRDRNNDRPENFIWQSFDHPTDTYLPGMNLGWNLVTEKEIYLSSWKSNDDPGTGEYSFGLDPTGYPQMLVKRGQSIVSRIGPWNGILFPGPPRPLEENTYTHTFMMDEEKVYYRSDPIDESFISRYTINHTGVSQKLTWVDRTQGWVFYFNLPADICDTYKLCGVYGSCNFGKSPSCECLDRFVPKDLDGWNRLDWSSGCIRRTNLSCQGDGFLKYSGIKLPDARNSWHNASMTLEECREECLRNCSCMAYKQLDIRRGTGCLIWYDELVDIRTLTRDGQQIYIRIASSESDFRGKKREILMASLATVLGIVLTCLTLFLYIRRRKTNLKMRKEGKYNSRNHGKDLDLPFFDLSVIQKATNDLSDKNKLGEGGFGPVYKFSLGSFSTNYLYLQAWTLYKEGRSRELVDTCVDKEFYSWEVLRSIQVGLLCVQQKPEDRPNMSSVVVMLGNEGEIPTAKQPGFFTQRDVNTKPANSANEVTITVPEPR</sequence>
<evidence type="ECO:0000256" key="3">
    <source>
        <dbReference type="ARBA" id="ARBA00023180"/>
    </source>
</evidence>
<dbReference type="CDD" id="cd01098">
    <property type="entry name" value="PAN_AP_plant"/>
    <property type="match status" value="1"/>
</dbReference>
<keyword evidence="1 6" id="KW-0732">Signal</keyword>